<feature type="transmembrane region" description="Helical" evidence="1">
    <location>
        <begin position="85"/>
        <end position="102"/>
    </location>
</feature>
<dbReference type="PANTHER" id="PTHR36834">
    <property type="entry name" value="MEMBRANE PROTEIN-RELATED"/>
    <property type="match status" value="1"/>
</dbReference>
<dbReference type="InterPro" id="IPR053150">
    <property type="entry name" value="Teicoplanin_resist-assoc"/>
</dbReference>
<keyword evidence="1" id="KW-0472">Membrane</keyword>
<dbReference type="InterPro" id="IPR006976">
    <property type="entry name" value="VanZ-like"/>
</dbReference>
<name>A0A380WVW4_9FIRM</name>
<reference evidence="3 4" key="1">
    <citation type="submission" date="2018-06" db="EMBL/GenBank/DDBJ databases">
        <authorList>
            <consortium name="Pathogen Informatics"/>
            <person name="Doyle S."/>
        </authorList>
    </citation>
    <scope>NUCLEOTIDE SEQUENCE [LARGE SCALE GENOMIC DNA]</scope>
    <source>
        <strain evidence="3 4">NCTC9810</strain>
    </source>
</reference>
<dbReference type="RefSeq" id="WP_115595165.1">
    <property type="nucleotide sequence ID" value="NZ_UFTA01000002.1"/>
</dbReference>
<feature type="transmembrane region" description="Helical" evidence="1">
    <location>
        <begin position="111"/>
        <end position="130"/>
    </location>
</feature>
<keyword evidence="1" id="KW-0812">Transmembrane</keyword>
<feature type="domain" description="VanZ-like" evidence="2">
    <location>
        <begin position="19"/>
        <end position="155"/>
    </location>
</feature>
<gene>
    <name evidence="3" type="ORF">NCTC9810_00660</name>
</gene>
<dbReference type="Pfam" id="PF04892">
    <property type="entry name" value="VanZ"/>
    <property type="match status" value="1"/>
</dbReference>
<sequence>MDWDFVFSHVISGFMPTVLILILYFIVLKIYRNNQNKERIILTFVFSFYLVGVLTTTGICLKPNYSPTFSFIPFIDMIRGPKDTILNIILFLPLGFFLPLLYKKYNCFSKVLLIGFLFSLSIEVIQMFGFGTTDVNDLITNTVGSGLGYGAYKLFSRFISNSLINNSKAKSKYSYYEPIILWVIIILIMLTIQIYIHNIFFAININGEIHKW</sequence>
<feature type="transmembrane region" description="Helical" evidence="1">
    <location>
        <begin position="40"/>
        <end position="65"/>
    </location>
</feature>
<accession>A0A380WVW4</accession>
<evidence type="ECO:0000313" key="3">
    <source>
        <dbReference type="EMBL" id="SUU92332.1"/>
    </source>
</evidence>
<dbReference type="AlphaFoldDB" id="A0A380WVW4"/>
<dbReference type="OrthoDB" id="9805025at2"/>
<evidence type="ECO:0000259" key="2">
    <source>
        <dbReference type="Pfam" id="PF04892"/>
    </source>
</evidence>
<evidence type="ECO:0000256" key="1">
    <source>
        <dbReference type="SAM" id="Phobius"/>
    </source>
</evidence>
<dbReference type="EMBL" id="UFTA01000002">
    <property type="protein sequence ID" value="SUU92332.1"/>
    <property type="molecule type" value="Genomic_DNA"/>
</dbReference>
<organism evidence="3 4">
    <name type="scientific">Anaerococcus octavius</name>
    <dbReference type="NCBI Taxonomy" id="54007"/>
    <lineage>
        <taxon>Bacteria</taxon>
        <taxon>Bacillati</taxon>
        <taxon>Bacillota</taxon>
        <taxon>Tissierellia</taxon>
        <taxon>Tissierellales</taxon>
        <taxon>Peptoniphilaceae</taxon>
        <taxon>Anaerococcus</taxon>
    </lineage>
</organism>
<protein>
    <submittedName>
        <fullName evidence="3">Predicted integral membrane protein</fullName>
    </submittedName>
</protein>
<feature type="transmembrane region" description="Helical" evidence="1">
    <location>
        <begin position="179"/>
        <end position="203"/>
    </location>
</feature>
<feature type="transmembrane region" description="Helical" evidence="1">
    <location>
        <begin position="6"/>
        <end position="28"/>
    </location>
</feature>
<dbReference type="Proteomes" id="UP000255124">
    <property type="component" value="Unassembled WGS sequence"/>
</dbReference>
<keyword evidence="1" id="KW-1133">Transmembrane helix</keyword>
<evidence type="ECO:0000313" key="4">
    <source>
        <dbReference type="Proteomes" id="UP000255124"/>
    </source>
</evidence>
<proteinExistence type="predicted"/>
<dbReference type="PANTHER" id="PTHR36834:SF2">
    <property type="entry name" value="MEMBRANE PROTEIN"/>
    <property type="match status" value="1"/>
</dbReference>